<proteinExistence type="inferred from homology"/>
<dbReference type="InterPro" id="IPR006103">
    <property type="entry name" value="Glyco_hydro_2_cat"/>
</dbReference>
<feature type="domain" description="Glycoside hydrolase family 2 catalytic" evidence="6">
    <location>
        <begin position="321"/>
        <end position="619"/>
    </location>
</feature>
<dbReference type="InterPro" id="IPR017853">
    <property type="entry name" value="GH"/>
</dbReference>
<dbReference type="GO" id="GO:0004553">
    <property type="term" value="F:hydrolase activity, hydrolyzing O-glycosyl compounds"/>
    <property type="evidence" value="ECO:0007669"/>
    <property type="project" value="InterPro"/>
</dbReference>
<comment type="caution">
    <text evidence="8">The sequence shown here is derived from an EMBL/GenBank/DDBJ whole genome shotgun (WGS) entry which is preliminary data.</text>
</comment>
<name>A0A8T4H9S5_9SPHI</name>
<dbReference type="PANTHER" id="PTHR42732:SF1">
    <property type="entry name" value="BETA-MANNOSIDASE"/>
    <property type="match status" value="1"/>
</dbReference>
<dbReference type="SUPFAM" id="SSF49785">
    <property type="entry name" value="Galactose-binding domain-like"/>
    <property type="match status" value="1"/>
</dbReference>
<feature type="chain" id="PRO_5035854648" evidence="4">
    <location>
        <begin position="23"/>
        <end position="733"/>
    </location>
</feature>
<dbReference type="InterPro" id="IPR013783">
    <property type="entry name" value="Ig-like_fold"/>
</dbReference>
<evidence type="ECO:0000259" key="5">
    <source>
        <dbReference type="Pfam" id="PF00703"/>
    </source>
</evidence>
<evidence type="ECO:0000313" key="9">
    <source>
        <dbReference type="Proteomes" id="UP000679691"/>
    </source>
</evidence>
<dbReference type="InterPro" id="IPR006102">
    <property type="entry name" value="Ig-like_GH2"/>
</dbReference>
<evidence type="ECO:0000313" key="8">
    <source>
        <dbReference type="EMBL" id="MBP3942856.1"/>
    </source>
</evidence>
<protein>
    <submittedName>
        <fullName evidence="8">Beta-galactosidase</fullName>
    </submittedName>
</protein>
<dbReference type="SUPFAM" id="SSF51445">
    <property type="entry name" value="(Trans)glycosidases"/>
    <property type="match status" value="1"/>
</dbReference>
<gene>
    <name evidence="8" type="ORF">J5U18_04640</name>
</gene>
<evidence type="ECO:0000256" key="3">
    <source>
        <dbReference type="ARBA" id="ARBA00023295"/>
    </source>
</evidence>
<evidence type="ECO:0000256" key="4">
    <source>
        <dbReference type="SAM" id="SignalP"/>
    </source>
</evidence>
<dbReference type="Gene3D" id="3.20.20.80">
    <property type="entry name" value="Glycosidases"/>
    <property type="match status" value="1"/>
</dbReference>
<reference evidence="8" key="1">
    <citation type="submission" date="2021-03" db="EMBL/GenBank/DDBJ databases">
        <authorList>
            <person name="Lu T."/>
            <person name="Wang Q."/>
            <person name="Han X."/>
        </authorList>
    </citation>
    <scope>NUCLEOTIDE SEQUENCE</scope>
    <source>
        <strain evidence="8">WQ 2009</strain>
    </source>
</reference>
<dbReference type="InterPro" id="IPR036156">
    <property type="entry name" value="Beta-gal/glucu_dom_sf"/>
</dbReference>
<dbReference type="Pfam" id="PF00703">
    <property type="entry name" value="Glyco_hydro_2"/>
    <property type="match status" value="1"/>
</dbReference>
<comment type="similarity">
    <text evidence="1">Belongs to the glycosyl hydrolase 2 family.</text>
</comment>
<dbReference type="GO" id="GO:0005975">
    <property type="term" value="P:carbohydrate metabolic process"/>
    <property type="evidence" value="ECO:0007669"/>
    <property type="project" value="InterPro"/>
</dbReference>
<keyword evidence="9" id="KW-1185">Reference proteome</keyword>
<evidence type="ECO:0000259" key="7">
    <source>
        <dbReference type="Pfam" id="PF02837"/>
    </source>
</evidence>
<dbReference type="InterPro" id="IPR008979">
    <property type="entry name" value="Galactose-bd-like_sf"/>
</dbReference>
<accession>A0A8T4H9S5</accession>
<keyword evidence="4" id="KW-0732">Signal</keyword>
<feature type="signal peptide" evidence="4">
    <location>
        <begin position="1"/>
        <end position="22"/>
    </location>
</feature>
<evidence type="ECO:0000259" key="6">
    <source>
        <dbReference type="Pfam" id="PF02836"/>
    </source>
</evidence>
<dbReference type="InterPro" id="IPR006101">
    <property type="entry name" value="Glyco_hydro_2"/>
</dbReference>
<evidence type="ECO:0000256" key="1">
    <source>
        <dbReference type="ARBA" id="ARBA00007401"/>
    </source>
</evidence>
<dbReference type="SUPFAM" id="SSF49303">
    <property type="entry name" value="beta-Galactosidase/glucuronidase domain"/>
    <property type="match status" value="1"/>
</dbReference>
<dbReference type="Gene3D" id="2.60.120.260">
    <property type="entry name" value="Galactose-binding domain-like"/>
    <property type="match status" value="1"/>
</dbReference>
<keyword evidence="3" id="KW-0326">Glycosidase</keyword>
<feature type="domain" description="Glycoside hydrolase family 2 immunoglobulin-like beta-sandwich" evidence="5">
    <location>
        <begin position="209"/>
        <end position="313"/>
    </location>
</feature>
<dbReference type="PANTHER" id="PTHR42732">
    <property type="entry name" value="BETA-GALACTOSIDASE"/>
    <property type="match status" value="1"/>
</dbReference>
<feature type="domain" description="Glycosyl hydrolases family 2 sugar binding" evidence="7">
    <location>
        <begin position="82"/>
        <end position="191"/>
    </location>
</feature>
<dbReference type="Pfam" id="PF02837">
    <property type="entry name" value="Glyco_hydro_2_N"/>
    <property type="match status" value="1"/>
</dbReference>
<keyword evidence="2" id="KW-0378">Hydrolase</keyword>
<dbReference type="RefSeq" id="WP_353546342.1">
    <property type="nucleotide sequence ID" value="NZ_JAGKSB010000004.1"/>
</dbReference>
<dbReference type="InterPro" id="IPR051913">
    <property type="entry name" value="GH2_Domain-Containing"/>
</dbReference>
<dbReference type="Pfam" id="PF02836">
    <property type="entry name" value="Glyco_hydro_2_C"/>
    <property type="match status" value="1"/>
</dbReference>
<dbReference type="PRINTS" id="PR00132">
    <property type="entry name" value="GLHYDRLASE2"/>
</dbReference>
<dbReference type="Proteomes" id="UP000679691">
    <property type="component" value="Unassembled WGS sequence"/>
</dbReference>
<dbReference type="AlphaFoldDB" id="A0A8T4H9S5"/>
<sequence length="733" mass="83584">MSVYNKILLAGLFFLSAGSLTAREVIPFNQNWGFKRGPFTANNLNYSSIFSGKWQMLQLPHTWNATDMQSDVVKAGSYSYNERFYVGDGFYRKTFSPDKSWQGKRVFVKFEGVNSQAEIFLNNAPLEPYKFVGSHKGGYSAFTLELTTMLKYGQENELLVKVNNEASPDVIPVNHVLFPMYGGIYRPVELIVTEDINIAVDDFAGPGLYITQKNVSKKSADIGVKIKLENKTGAKQEVEVFTAIVDASGKQKSTSTTLYNLLPQGRQEVFQQLKITSPHLWHGIQDPYLYKVVTQIRRAGKLVDEVTQPLGVRKFELRASEGFYLNDVKYPLYGVTRHQDRWGKGAALSQADHDEDLAIITEMGATSIRLAHYQQSEYFYSRCDSLGLIVWAEIPFVNQVTGKEENNALQQLKELVRQNFNHPSIYIWGLHNEVYYENGSHANAAHTIALTSKLHDLAKSEDPDRYTVSVNGYNVIDHVVNNKADVQGVNHYFGWYNGELENLSPNEDDVETWATRIGKDFRDYRIIYSEYGAEAVPEDQAELVGNTGNQFSKPAFFPEEFATKFHIVNWATIEKNPIFIGSYLWNMFDFATPITRLNVRPRNYKGIVSFDRKTKKDSFYWYKANWSATPVVYITQRRVVNRGNEFTKITIFSNQGMPTLLVNGKEIKGLKNGYNKIHFEVDNVQLKQGENNIVAQVEKGGVLTRDEILWNYDAKYKRELGEKAFTKDEHVGL</sequence>
<dbReference type="EMBL" id="JAGKSB010000004">
    <property type="protein sequence ID" value="MBP3942856.1"/>
    <property type="molecule type" value="Genomic_DNA"/>
</dbReference>
<evidence type="ECO:0000256" key="2">
    <source>
        <dbReference type="ARBA" id="ARBA00022801"/>
    </source>
</evidence>
<dbReference type="InterPro" id="IPR006104">
    <property type="entry name" value="Glyco_hydro_2_N"/>
</dbReference>
<organism evidence="8 9">
    <name type="scientific">Rhinopithecimicrobium faecis</name>
    <dbReference type="NCBI Taxonomy" id="2820698"/>
    <lineage>
        <taxon>Bacteria</taxon>
        <taxon>Pseudomonadati</taxon>
        <taxon>Bacteroidota</taxon>
        <taxon>Sphingobacteriia</taxon>
        <taxon>Sphingobacteriales</taxon>
        <taxon>Sphingobacteriaceae</taxon>
        <taxon>Rhinopithecimicrobium</taxon>
    </lineage>
</organism>
<dbReference type="Gene3D" id="2.60.40.10">
    <property type="entry name" value="Immunoglobulins"/>
    <property type="match status" value="2"/>
</dbReference>